<gene>
    <name evidence="2" type="ORF">E6K81_16215</name>
</gene>
<comment type="caution">
    <text evidence="2">The sequence shown here is derived from an EMBL/GenBank/DDBJ whole genome shotgun (WGS) entry which is preliminary data.</text>
</comment>
<keyword evidence="1" id="KW-0732">Signal</keyword>
<feature type="signal peptide" evidence="1">
    <location>
        <begin position="1"/>
        <end position="28"/>
    </location>
</feature>
<feature type="chain" id="PRO_5022036930" evidence="1">
    <location>
        <begin position="29"/>
        <end position="102"/>
    </location>
</feature>
<reference evidence="2 3" key="1">
    <citation type="journal article" date="2019" name="Nat. Microbiol.">
        <title>Mediterranean grassland soil C-N compound turnover is dependent on rainfall and depth, and is mediated by genomically divergent microorganisms.</title>
        <authorList>
            <person name="Diamond S."/>
            <person name="Andeer P.F."/>
            <person name="Li Z."/>
            <person name="Crits-Christoph A."/>
            <person name="Burstein D."/>
            <person name="Anantharaman K."/>
            <person name="Lane K.R."/>
            <person name="Thomas B.C."/>
            <person name="Pan C."/>
            <person name="Northen T.R."/>
            <person name="Banfield J.F."/>
        </authorList>
    </citation>
    <scope>NUCLEOTIDE SEQUENCE [LARGE SCALE GENOMIC DNA]</scope>
    <source>
        <strain evidence="2">WS_11</strain>
    </source>
</reference>
<name>A0A538TYX1_UNCEI</name>
<evidence type="ECO:0000313" key="3">
    <source>
        <dbReference type="Proteomes" id="UP000319771"/>
    </source>
</evidence>
<dbReference type="EMBL" id="VBPB01000369">
    <property type="protein sequence ID" value="TMQ68846.1"/>
    <property type="molecule type" value="Genomic_DNA"/>
</dbReference>
<dbReference type="Proteomes" id="UP000319771">
    <property type="component" value="Unassembled WGS sequence"/>
</dbReference>
<evidence type="ECO:0000313" key="2">
    <source>
        <dbReference type="EMBL" id="TMQ68846.1"/>
    </source>
</evidence>
<organism evidence="2 3">
    <name type="scientific">Eiseniibacteriota bacterium</name>
    <dbReference type="NCBI Taxonomy" id="2212470"/>
    <lineage>
        <taxon>Bacteria</taxon>
        <taxon>Candidatus Eiseniibacteriota</taxon>
    </lineage>
</organism>
<evidence type="ECO:0000256" key="1">
    <source>
        <dbReference type="SAM" id="SignalP"/>
    </source>
</evidence>
<protein>
    <submittedName>
        <fullName evidence="2">Uncharacterized protein</fullName>
    </submittedName>
</protein>
<sequence length="102" mass="10400">MMSAARRFALLLVAASIAVAITATTVLAQGAAPNPSGGTSAHPAAADDGLTPVAITPATFLSAGFPLDLSLRGWLTSQIAMQRYAPITRTAVGRILARRAGR</sequence>
<dbReference type="AlphaFoldDB" id="A0A538TYX1"/>
<accession>A0A538TYX1</accession>
<proteinExistence type="predicted"/>